<dbReference type="EMBL" id="BAABAB010000022">
    <property type="protein sequence ID" value="GAA3626948.1"/>
    <property type="molecule type" value="Genomic_DNA"/>
</dbReference>
<dbReference type="Pfam" id="PF03551">
    <property type="entry name" value="PadR"/>
    <property type="match status" value="1"/>
</dbReference>
<evidence type="ECO:0000313" key="4">
    <source>
        <dbReference type="Proteomes" id="UP001501490"/>
    </source>
</evidence>
<evidence type="ECO:0000256" key="1">
    <source>
        <dbReference type="SAM" id="MobiDB-lite"/>
    </source>
</evidence>
<dbReference type="RefSeq" id="WP_344806238.1">
    <property type="nucleotide sequence ID" value="NZ_BAABAB010000022.1"/>
</dbReference>
<dbReference type="Gene3D" id="1.10.10.10">
    <property type="entry name" value="Winged helix-like DNA-binding domain superfamily/Winged helix DNA-binding domain"/>
    <property type="match status" value="1"/>
</dbReference>
<feature type="domain" description="Transcription regulator PadR N-terminal" evidence="2">
    <location>
        <begin position="18"/>
        <end position="93"/>
    </location>
</feature>
<reference evidence="4" key="1">
    <citation type="journal article" date="2019" name="Int. J. Syst. Evol. Microbiol.">
        <title>The Global Catalogue of Microorganisms (GCM) 10K type strain sequencing project: providing services to taxonomists for standard genome sequencing and annotation.</title>
        <authorList>
            <consortium name="The Broad Institute Genomics Platform"/>
            <consortium name="The Broad Institute Genome Sequencing Center for Infectious Disease"/>
            <person name="Wu L."/>
            <person name="Ma J."/>
        </authorList>
    </citation>
    <scope>NUCLEOTIDE SEQUENCE [LARGE SCALE GENOMIC DNA]</scope>
    <source>
        <strain evidence="4">JCM 16929</strain>
    </source>
</reference>
<accession>A0ABP7A884</accession>
<name>A0ABP7A884_9ACTN</name>
<gene>
    <name evidence="3" type="ORF">GCM10022236_31570</name>
</gene>
<dbReference type="SUPFAM" id="SSF46785">
    <property type="entry name" value="Winged helix' DNA-binding domain"/>
    <property type="match status" value="1"/>
</dbReference>
<dbReference type="InterPro" id="IPR005149">
    <property type="entry name" value="Tscrpt_reg_PadR_N"/>
</dbReference>
<dbReference type="InterPro" id="IPR036390">
    <property type="entry name" value="WH_DNA-bd_sf"/>
</dbReference>
<dbReference type="PANTHER" id="PTHR43252:SF2">
    <property type="entry name" value="TRANSCRIPTION REGULATOR, PADR-LIKE FAMILY"/>
    <property type="match status" value="1"/>
</dbReference>
<feature type="region of interest" description="Disordered" evidence="1">
    <location>
        <begin position="187"/>
        <end position="207"/>
    </location>
</feature>
<dbReference type="InterPro" id="IPR036388">
    <property type="entry name" value="WH-like_DNA-bd_sf"/>
</dbReference>
<dbReference type="PANTHER" id="PTHR43252">
    <property type="entry name" value="TRANSCRIPTIONAL REGULATOR YQJI"/>
    <property type="match status" value="1"/>
</dbReference>
<dbReference type="Proteomes" id="UP001501490">
    <property type="component" value="Unassembled WGS sequence"/>
</dbReference>
<keyword evidence="4" id="KW-1185">Reference proteome</keyword>
<comment type="caution">
    <text evidence="3">The sequence shown here is derived from an EMBL/GenBank/DDBJ whole genome shotgun (WGS) entry which is preliminary data.</text>
</comment>
<proteinExistence type="predicted"/>
<protein>
    <submittedName>
        <fullName evidence="3">PadR family transcriptional regulator</fullName>
    </submittedName>
</protein>
<sequence>MKMRIRKVKLTPLGIAALALLTERPMHPYEMFQTLLSRHVDRVVKVRPGSLYHTVARLADDDLVRAIGTEREGNRPERTSYEITDEGRDVLREQLIGLLSIPEEEYPAFPLALTEADIVEPAVLADLLRRRLFRVRGDLASYEAGLESVTAQGLPEAYWLDLTYLRDVLAAEVRWLERTVARLESGELTWPEDPSNPQTHHHQKEQP</sequence>
<evidence type="ECO:0000259" key="2">
    <source>
        <dbReference type="Pfam" id="PF03551"/>
    </source>
</evidence>
<evidence type="ECO:0000313" key="3">
    <source>
        <dbReference type="EMBL" id="GAA3626948.1"/>
    </source>
</evidence>
<organism evidence="3 4">
    <name type="scientific">Microlunatus ginsengisoli</name>
    <dbReference type="NCBI Taxonomy" id="363863"/>
    <lineage>
        <taxon>Bacteria</taxon>
        <taxon>Bacillati</taxon>
        <taxon>Actinomycetota</taxon>
        <taxon>Actinomycetes</taxon>
        <taxon>Propionibacteriales</taxon>
        <taxon>Propionibacteriaceae</taxon>
        <taxon>Microlunatus</taxon>
    </lineage>
</organism>